<evidence type="ECO:0000313" key="9">
    <source>
        <dbReference type="Proteomes" id="UP000294614"/>
    </source>
</evidence>
<evidence type="ECO:0000256" key="6">
    <source>
        <dbReference type="ARBA" id="ARBA00023014"/>
    </source>
</evidence>
<dbReference type="InterPro" id="IPR039661">
    <property type="entry name" value="ELP3"/>
</dbReference>
<evidence type="ECO:0000313" key="8">
    <source>
        <dbReference type="EMBL" id="TCK60554.1"/>
    </source>
</evidence>
<evidence type="ECO:0000256" key="5">
    <source>
        <dbReference type="ARBA" id="ARBA00023004"/>
    </source>
</evidence>
<evidence type="ECO:0000259" key="7">
    <source>
        <dbReference type="PROSITE" id="PS51918"/>
    </source>
</evidence>
<dbReference type="PROSITE" id="PS51918">
    <property type="entry name" value="RADICAL_SAM"/>
    <property type="match status" value="1"/>
</dbReference>
<name>A0A4R1K8D9_9BACT</name>
<dbReference type="PANTHER" id="PTHR11135">
    <property type="entry name" value="HISTONE ACETYLTRANSFERASE-RELATED"/>
    <property type="match status" value="1"/>
</dbReference>
<feature type="domain" description="Radical SAM core" evidence="7">
    <location>
        <begin position="20"/>
        <end position="257"/>
    </location>
</feature>
<comment type="cofactor">
    <cofactor evidence="1">
        <name>[4Fe-4S] cluster</name>
        <dbReference type="ChEBI" id="CHEBI:49883"/>
    </cofactor>
</comment>
<proteinExistence type="predicted"/>
<reference evidence="8 9" key="1">
    <citation type="submission" date="2019-03" db="EMBL/GenBank/DDBJ databases">
        <title>Genomic Encyclopedia of Type Strains, Phase IV (KMG-IV): sequencing the most valuable type-strain genomes for metagenomic binning, comparative biology and taxonomic classification.</title>
        <authorList>
            <person name="Goeker M."/>
        </authorList>
    </citation>
    <scope>NUCLEOTIDE SEQUENCE [LARGE SCALE GENOMIC DNA]</scope>
    <source>
        <strain evidence="8 9">DSM 24984</strain>
    </source>
</reference>
<dbReference type="AlphaFoldDB" id="A0A4R1K8D9"/>
<dbReference type="InterPro" id="IPR023404">
    <property type="entry name" value="rSAM_horseshoe"/>
</dbReference>
<comment type="caution">
    <text evidence="8">The sequence shown here is derived from an EMBL/GenBank/DDBJ whole genome shotgun (WGS) entry which is preliminary data.</text>
</comment>
<dbReference type="InterPro" id="IPR007197">
    <property type="entry name" value="rSAM"/>
</dbReference>
<dbReference type="RefSeq" id="WP_132873349.1">
    <property type="nucleotide sequence ID" value="NZ_SMGG01000004.1"/>
</dbReference>
<keyword evidence="5" id="KW-0408">Iron</keyword>
<keyword evidence="4" id="KW-0479">Metal-binding</keyword>
<dbReference type="InterPro" id="IPR032432">
    <property type="entry name" value="Radical_SAM_C"/>
</dbReference>
<dbReference type="Proteomes" id="UP000294614">
    <property type="component" value="Unassembled WGS sequence"/>
</dbReference>
<keyword evidence="2" id="KW-0004">4Fe-4S</keyword>
<evidence type="ECO:0000256" key="1">
    <source>
        <dbReference type="ARBA" id="ARBA00001966"/>
    </source>
</evidence>
<dbReference type="InterPro" id="IPR006638">
    <property type="entry name" value="Elp3/MiaA/NifB-like_rSAM"/>
</dbReference>
<dbReference type="GO" id="GO:0046872">
    <property type="term" value="F:metal ion binding"/>
    <property type="evidence" value="ECO:0007669"/>
    <property type="project" value="UniProtKB-KW"/>
</dbReference>
<dbReference type="InterPro" id="IPR005911">
    <property type="entry name" value="YhcC-like"/>
</dbReference>
<dbReference type="Pfam" id="PF04055">
    <property type="entry name" value="Radical_SAM"/>
    <property type="match status" value="1"/>
</dbReference>
<dbReference type="SFLD" id="SFLDS00029">
    <property type="entry name" value="Radical_SAM"/>
    <property type="match status" value="1"/>
</dbReference>
<dbReference type="InterPro" id="IPR058240">
    <property type="entry name" value="rSAM_sf"/>
</dbReference>
<dbReference type="SFLD" id="SFLDG01091">
    <property type="entry name" value="uncharacterized_CHP01210-like"/>
    <property type="match status" value="1"/>
</dbReference>
<dbReference type="GO" id="GO:0051539">
    <property type="term" value="F:4 iron, 4 sulfur cluster binding"/>
    <property type="evidence" value="ECO:0007669"/>
    <property type="project" value="UniProtKB-KW"/>
</dbReference>
<evidence type="ECO:0000256" key="2">
    <source>
        <dbReference type="ARBA" id="ARBA00022485"/>
    </source>
</evidence>
<organism evidence="8 9">
    <name type="scientific">Seleniivibrio woodruffii</name>
    <dbReference type="NCBI Taxonomy" id="1078050"/>
    <lineage>
        <taxon>Bacteria</taxon>
        <taxon>Pseudomonadati</taxon>
        <taxon>Deferribacterota</taxon>
        <taxon>Deferribacteres</taxon>
        <taxon>Deferribacterales</taxon>
        <taxon>Geovibrionaceae</taxon>
        <taxon>Seleniivibrio</taxon>
    </lineage>
</organism>
<sequence length="307" mass="34762">MTETDKKRLFYSLSDYLKERFGQKVRKVTVDAGFTCPNRDGLKGTDGCIYCNVDSFVMASESDISCQVRERTAKLRTQGIERFIVYFQSYSNTYADIETIRRRVELALVDEGIVSIYIGTRPDVIDAEKLAYFAELNKKYEVMLEYGLQSANDNTLRVINRGHSAADFAEAVRLTKSFRIKTCAHIIFGLPGDTREDMMRSVDLCVGLGVDSIKFHHLHVVRNTPLAEMYYAGRVDLLSEQAYIEILAEAIGRMKPDMVVSRLVGDAAQGTLIAPMWPEDKSGFTRKLTAYMEEKGIWQGCRIVHSV</sequence>
<dbReference type="GO" id="GO:0003824">
    <property type="term" value="F:catalytic activity"/>
    <property type="evidence" value="ECO:0007669"/>
    <property type="project" value="InterPro"/>
</dbReference>
<keyword evidence="3" id="KW-0949">S-adenosyl-L-methionine</keyword>
<dbReference type="Pfam" id="PF16199">
    <property type="entry name" value="Radical_SAM_C"/>
    <property type="match status" value="1"/>
</dbReference>
<keyword evidence="9" id="KW-1185">Reference proteome</keyword>
<accession>A0A4R1K8D9</accession>
<keyword evidence="6" id="KW-0411">Iron-sulfur</keyword>
<dbReference type="NCBIfam" id="TIGR01212">
    <property type="entry name" value="TIGR01212 family radical SAM protein"/>
    <property type="match status" value="1"/>
</dbReference>
<dbReference type="CDD" id="cd01335">
    <property type="entry name" value="Radical_SAM"/>
    <property type="match status" value="1"/>
</dbReference>
<evidence type="ECO:0000256" key="3">
    <source>
        <dbReference type="ARBA" id="ARBA00022691"/>
    </source>
</evidence>
<dbReference type="SUPFAM" id="SSF102114">
    <property type="entry name" value="Radical SAM enzymes"/>
    <property type="match status" value="1"/>
</dbReference>
<gene>
    <name evidence="8" type="ORF">C8D98_1431</name>
</gene>
<dbReference type="SFLD" id="SFLDG01086">
    <property type="entry name" value="elongater_protein-like"/>
    <property type="match status" value="1"/>
</dbReference>
<dbReference type="EMBL" id="SMGG01000004">
    <property type="protein sequence ID" value="TCK60554.1"/>
    <property type="molecule type" value="Genomic_DNA"/>
</dbReference>
<dbReference type="OrthoDB" id="9801689at2"/>
<dbReference type="SMART" id="SM00729">
    <property type="entry name" value="Elp3"/>
    <property type="match status" value="1"/>
</dbReference>
<protein>
    <recommendedName>
        <fullName evidence="7">Radical SAM core domain-containing protein</fullName>
    </recommendedName>
</protein>
<evidence type="ECO:0000256" key="4">
    <source>
        <dbReference type="ARBA" id="ARBA00022723"/>
    </source>
</evidence>
<dbReference type="PANTHER" id="PTHR11135:SF1">
    <property type="entry name" value="PROTEIN YHCC"/>
    <property type="match status" value="1"/>
</dbReference>
<dbReference type="Gene3D" id="3.80.30.20">
    <property type="entry name" value="tm_1862 like domain"/>
    <property type="match status" value="1"/>
</dbReference>